<dbReference type="PANTHER" id="PTHR25462:SF291">
    <property type="entry name" value="E3 UBIQUITIN-PROTEIN LIGASE TRIM45"/>
    <property type="match status" value="1"/>
</dbReference>
<name>A0A8B6BPU2_MYTGA</name>
<evidence type="ECO:0000313" key="1">
    <source>
        <dbReference type="EMBL" id="VDH93890.1"/>
    </source>
</evidence>
<gene>
    <name evidence="1" type="ORF">MGAL_10B075442</name>
</gene>
<dbReference type="Proteomes" id="UP000596742">
    <property type="component" value="Unassembled WGS sequence"/>
</dbReference>
<comment type="caution">
    <text evidence="1">The sequence shown here is derived from an EMBL/GenBank/DDBJ whole genome shotgun (WGS) entry which is preliminary data.</text>
</comment>
<dbReference type="Gene3D" id="2.120.10.30">
    <property type="entry name" value="TolB, C-terminal domain"/>
    <property type="match status" value="1"/>
</dbReference>
<evidence type="ECO:0008006" key="3">
    <source>
        <dbReference type="Google" id="ProtNLM"/>
    </source>
</evidence>
<protein>
    <recommendedName>
        <fullName evidence="3">B box-type domain-containing protein</fullName>
    </recommendedName>
</protein>
<reference evidence="1" key="1">
    <citation type="submission" date="2018-11" db="EMBL/GenBank/DDBJ databases">
        <authorList>
            <person name="Alioto T."/>
            <person name="Alioto T."/>
        </authorList>
    </citation>
    <scope>NUCLEOTIDE SEQUENCE</scope>
</reference>
<dbReference type="Gene3D" id="3.30.160.60">
    <property type="entry name" value="Classic Zinc Finger"/>
    <property type="match status" value="1"/>
</dbReference>
<dbReference type="SUPFAM" id="SSF101898">
    <property type="entry name" value="NHL repeat"/>
    <property type="match status" value="1"/>
</dbReference>
<proteinExistence type="predicted"/>
<dbReference type="InterPro" id="IPR047153">
    <property type="entry name" value="TRIM45/56/19-like"/>
</dbReference>
<dbReference type="InterPro" id="IPR011042">
    <property type="entry name" value="6-blade_b-propeller_TolB-like"/>
</dbReference>
<dbReference type="AlphaFoldDB" id="A0A8B6BPU2"/>
<dbReference type="EMBL" id="UYJE01000512">
    <property type="protein sequence ID" value="VDH93890.1"/>
    <property type="molecule type" value="Genomic_DNA"/>
</dbReference>
<organism evidence="1 2">
    <name type="scientific">Mytilus galloprovincialis</name>
    <name type="common">Mediterranean mussel</name>
    <dbReference type="NCBI Taxonomy" id="29158"/>
    <lineage>
        <taxon>Eukaryota</taxon>
        <taxon>Metazoa</taxon>
        <taxon>Spiralia</taxon>
        <taxon>Lophotrochozoa</taxon>
        <taxon>Mollusca</taxon>
        <taxon>Bivalvia</taxon>
        <taxon>Autobranchia</taxon>
        <taxon>Pteriomorphia</taxon>
        <taxon>Mytilida</taxon>
        <taxon>Mytiloidea</taxon>
        <taxon>Mytilidae</taxon>
        <taxon>Mytilinae</taxon>
        <taxon>Mytilus</taxon>
    </lineage>
</organism>
<evidence type="ECO:0000313" key="2">
    <source>
        <dbReference type="Proteomes" id="UP000596742"/>
    </source>
</evidence>
<dbReference type="PANTHER" id="PTHR25462">
    <property type="entry name" value="BONUS, ISOFORM C-RELATED"/>
    <property type="match status" value="1"/>
</dbReference>
<keyword evidence="2" id="KW-1185">Reference proteome</keyword>
<dbReference type="GO" id="GO:0061630">
    <property type="term" value="F:ubiquitin protein ligase activity"/>
    <property type="evidence" value="ECO:0007669"/>
    <property type="project" value="TreeGrafter"/>
</dbReference>
<accession>A0A8B6BPU2</accession>
<dbReference type="CDD" id="cd19757">
    <property type="entry name" value="Bbox1"/>
    <property type="match status" value="1"/>
</dbReference>
<sequence length="567" mass="64445">MATSNCIKCGPCGADKTISAAVIWCYNCNEGLCSKCSVQHKRLKLTHGHKTFDVKTYTKLPQINTECHEHSRQFDLYCQIHLTPCCDECVSIQHSKCSEIKCLATVIDKTKTAIITNFLEKDIASILSTFDEVINTKTENIKHGDEKQQKIQEDIKEITKGLQSNHLDRLKVELQNDLDSVWDNEKLKTKAFINEIEEKKTDLNEILHSLLALSKHSSKTQQFLGVHQIEQQMNQYKRYIDEMWQDGRMKDVCIDVEENSNFLKVVTAVESLESLGHVFVVRKEASRDNDNISREVQVECRDSPFFRNISLELETKKDILHINDTLQVVTAMICLNSNQVILIAGKERILLFRNDCNFEKNIKVLGEPFGVAELENDAIAVSFPNEMVVKIIDLNNDSFEKVIKLYKKCLGLSSLKNTIAVGLHLQRNDEIRVIDLEGNTLKSVNVASETLLFEFLFTNKGILCSDNHGLSVSFVDWKGKQVWEFKSDDLKDPQGICTDNYGNIFLADDISDKVVVISRDGKRSNVLLSEKDGIEEVRSICFSKMESVVFISDVTGTYLAKYKVLYG</sequence>
<dbReference type="OrthoDB" id="6140738at2759"/>